<proteinExistence type="predicted"/>
<keyword evidence="1" id="KW-0479">Metal-binding</keyword>
<evidence type="ECO:0000313" key="4">
    <source>
        <dbReference type="EMBL" id="KFD67380.1"/>
    </source>
</evidence>
<dbReference type="Proteomes" id="UP000030758">
    <property type="component" value="Unassembled WGS sequence"/>
</dbReference>
<dbReference type="Pfam" id="PF03564">
    <property type="entry name" value="DUF1759"/>
    <property type="match status" value="1"/>
</dbReference>
<dbReference type="PANTHER" id="PTHR47331:SF1">
    <property type="entry name" value="GAG-LIKE PROTEIN"/>
    <property type="match status" value="1"/>
</dbReference>
<keyword evidence="1" id="KW-0862">Zinc</keyword>
<evidence type="ECO:0000256" key="2">
    <source>
        <dbReference type="SAM" id="Coils"/>
    </source>
</evidence>
<accession>A0A085ND34</accession>
<dbReference type="GO" id="GO:0003676">
    <property type="term" value="F:nucleic acid binding"/>
    <property type="evidence" value="ECO:0007669"/>
    <property type="project" value="InterPro"/>
</dbReference>
<dbReference type="Pfam" id="PF00078">
    <property type="entry name" value="RVT_1"/>
    <property type="match status" value="1"/>
</dbReference>
<evidence type="ECO:0000256" key="1">
    <source>
        <dbReference type="PROSITE-ProRule" id="PRU00047"/>
    </source>
</evidence>
<feature type="coiled-coil region" evidence="2">
    <location>
        <begin position="1"/>
        <end position="69"/>
    </location>
</feature>
<dbReference type="InterPro" id="IPR043502">
    <property type="entry name" value="DNA/RNA_pol_sf"/>
</dbReference>
<gene>
    <name evidence="4" type="ORF">M514_02359</name>
</gene>
<dbReference type="SUPFAM" id="SSF56672">
    <property type="entry name" value="DNA/RNA polymerases"/>
    <property type="match status" value="1"/>
</dbReference>
<name>A0A085ND34_9BILA</name>
<keyword evidence="2" id="KW-0175">Coiled coil</keyword>
<reference evidence="4" key="1">
    <citation type="journal article" date="2014" name="Nat. Genet.">
        <title>Genome and transcriptome of the porcine whipworm Trichuris suis.</title>
        <authorList>
            <person name="Jex A.R."/>
            <person name="Nejsum P."/>
            <person name="Schwarz E.M."/>
            <person name="Hu L."/>
            <person name="Young N.D."/>
            <person name="Hall R.S."/>
            <person name="Korhonen P.K."/>
            <person name="Liao S."/>
            <person name="Thamsborg S."/>
            <person name="Xia J."/>
            <person name="Xu P."/>
            <person name="Wang S."/>
            <person name="Scheerlinck J.P."/>
            <person name="Hofmann A."/>
            <person name="Sternberg P.W."/>
            <person name="Wang J."/>
            <person name="Gasser R.B."/>
        </authorList>
    </citation>
    <scope>NUCLEOTIDE SEQUENCE [LARGE SCALE GENOMIC DNA]</scope>
    <source>
        <strain evidence="4">DCEP-RM93F</strain>
    </source>
</reference>
<dbReference type="AlphaFoldDB" id="A0A085ND34"/>
<dbReference type="InterPro" id="IPR005312">
    <property type="entry name" value="DUF1759"/>
</dbReference>
<feature type="domain" description="CCHC-type" evidence="3">
    <location>
        <begin position="371"/>
        <end position="386"/>
    </location>
</feature>
<dbReference type="InterPro" id="IPR001878">
    <property type="entry name" value="Znf_CCHC"/>
</dbReference>
<dbReference type="PROSITE" id="PS50158">
    <property type="entry name" value="ZF_CCHC"/>
    <property type="match status" value="1"/>
</dbReference>
<protein>
    <recommendedName>
        <fullName evidence="3">CCHC-type domain-containing protein</fullName>
    </recommendedName>
</protein>
<sequence length="891" mass="100679">MEKLKRSRAGLKSRVSFLARELTEAMAAGKDPYLIADMEVSLNSYVTRANEIQEELERLLTDDDLLADEVNSWMIFEKEVRELRAQVRKYLEDAGRKPELTKDGEVISSSGQLSGPLLPKWNLPTFDGNVLEFTAFWDQYEAGVHSRTDLNNVTKLVYLRSALTGNALKAVEGFSVTNANYSAVVDALKQRFGRRRAIIECHVKSLLELGRADTCVGAAELREFYDALNLHVRALVALDHDPCVGKLTATDILVTMFKDRLAEAKRKPWEERNSPSEDKTVSLDSFLDFLLSQVEIEEAVSKSDKAKPVRPVKERLPTTKHFSAAALVTKTNDPEPLCAVCQNGHATVNCQNLIYAPVDERWKMVRKIGLCFACLEKGHPSKSCPSRKPCGKQGCGLFHHPLLHVQKNLKEVKVGLVRNRQKAYTVFQTSKAKLCGSNGLYCNNDLGLRGVSERVRISTFGKRDQFPRDATEVDVLIGLDHYYDFVRAAIRRGRRNQPVAVLTTLNWLLCGRVGSGESLEPARALLVSVEESMDSMLRNFWQLDAIGIAGKTDIEESHSVVMDRFKESLVFDGERYNVRLPWKSDRPLPNNLHYAVQRLEQTEKRLRKNRHDAQVYSKAIQEYVTNNWAEVVQESTTVPGREWYLPHHAVLVTKLTLNDMLESGPALQKELVGILIRFRRFRIGVQADISKMFMQIGLYERDRDVVRFLWRDLNSSVKPTIFRFKRVCFGLNCSPFLALAVTRHHAQINRVQFAKAAEQILDNMYVDDLVTSCANGEDAKEILCDTTELMRKGGFTLAKCLVIRGFYTTRFVRREIVTSSFHTGMRTAGRHYSCTSVVACLCSSVIICAGEKDFFCPQRSLNLKQEQGLPAGILAGQQEGVDDDYPFYGVV</sequence>
<evidence type="ECO:0000259" key="3">
    <source>
        <dbReference type="PROSITE" id="PS50158"/>
    </source>
</evidence>
<dbReference type="PANTHER" id="PTHR47331">
    <property type="entry name" value="PHD-TYPE DOMAIN-CONTAINING PROTEIN"/>
    <property type="match status" value="1"/>
</dbReference>
<keyword evidence="1" id="KW-0863">Zinc-finger</keyword>
<dbReference type="EMBL" id="KL367515">
    <property type="protein sequence ID" value="KFD67380.1"/>
    <property type="molecule type" value="Genomic_DNA"/>
</dbReference>
<dbReference type="InterPro" id="IPR000477">
    <property type="entry name" value="RT_dom"/>
</dbReference>
<dbReference type="GO" id="GO:0008270">
    <property type="term" value="F:zinc ion binding"/>
    <property type="evidence" value="ECO:0007669"/>
    <property type="project" value="UniProtKB-KW"/>
</dbReference>
<organism evidence="4">
    <name type="scientific">Trichuris suis</name>
    <name type="common">pig whipworm</name>
    <dbReference type="NCBI Taxonomy" id="68888"/>
    <lineage>
        <taxon>Eukaryota</taxon>
        <taxon>Metazoa</taxon>
        <taxon>Ecdysozoa</taxon>
        <taxon>Nematoda</taxon>
        <taxon>Enoplea</taxon>
        <taxon>Dorylaimia</taxon>
        <taxon>Trichinellida</taxon>
        <taxon>Trichuridae</taxon>
        <taxon>Trichuris</taxon>
    </lineage>
</organism>